<accession>A0A0E9T722</accession>
<protein>
    <submittedName>
        <fullName evidence="1">Uncharacterized protein</fullName>
    </submittedName>
</protein>
<reference evidence="1" key="1">
    <citation type="submission" date="2014-11" db="EMBL/GenBank/DDBJ databases">
        <authorList>
            <person name="Amaro Gonzalez C."/>
        </authorList>
    </citation>
    <scope>NUCLEOTIDE SEQUENCE</scope>
</reference>
<evidence type="ECO:0000313" key="1">
    <source>
        <dbReference type="EMBL" id="JAH49421.1"/>
    </source>
</evidence>
<organism evidence="1">
    <name type="scientific">Anguilla anguilla</name>
    <name type="common">European freshwater eel</name>
    <name type="synonym">Muraena anguilla</name>
    <dbReference type="NCBI Taxonomy" id="7936"/>
    <lineage>
        <taxon>Eukaryota</taxon>
        <taxon>Metazoa</taxon>
        <taxon>Chordata</taxon>
        <taxon>Craniata</taxon>
        <taxon>Vertebrata</taxon>
        <taxon>Euteleostomi</taxon>
        <taxon>Actinopterygii</taxon>
        <taxon>Neopterygii</taxon>
        <taxon>Teleostei</taxon>
        <taxon>Anguilliformes</taxon>
        <taxon>Anguillidae</taxon>
        <taxon>Anguilla</taxon>
    </lineage>
</organism>
<dbReference type="EMBL" id="GBXM01059156">
    <property type="protein sequence ID" value="JAH49421.1"/>
    <property type="molecule type" value="Transcribed_RNA"/>
</dbReference>
<dbReference type="AlphaFoldDB" id="A0A0E9T722"/>
<sequence length="46" mass="5467">MCNVIKRIVPLYHSSLTFNTLLPNTHKCIHVYFVHYYNFPSLKASR</sequence>
<name>A0A0E9T722_ANGAN</name>
<reference evidence="1" key="2">
    <citation type="journal article" date="2015" name="Fish Shellfish Immunol.">
        <title>Early steps in the European eel (Anguilla anguilla)-Vibrio vulnificus interaction in the gills: Role of the RtxA13 toxin.</title>
        <authorList>
            <person name="Callol A."/>
            <person name="Pajuelo D."/>
            <person name="Ebbesson L."/>
            <person name="Teles M."/>
            <person name="MacKenzie S."/>
            <person name="Amaro C."/>
        </authorList>
    </citation>
    <scope>NUCLEOTIDE SEQUENCE</scope>
</reference>
<proteinExistence type="predicted"/>